<dbReference type="Pfam" id="PF09601">
    <property type="entry name" value="DUF2459"/>
    <property type="match status" value="1"/>
</dbReference>
<accession>A0ABS9KL05</accession>
<feature type="transmembrane region" description="Helical" evidence="1">
    <location>
        <begin position="7"/>
        <end position="29"/>
    </location>
</feature>
<protein>
    <submittedName>
        <fullName evidence="2">TIGR02117 family protein</fullName>
    </submittedName>
</protein>
<keyword evidence="1" id="KW-0472">Membrane</keyword>
<dbReference type="RefSeq" id="WP_237868171.1">
    <property type="nucleotide sequence ID" value="NZ_JAKLTR010000001.1"/>
</dbReference>
<name>A0ABS9KL05_9BACT</name>
<dbReference type="Proteomes" id="UP001165367">
    <property type="component" value="Unassembled WGS sequence"/>
</dbReference>
<dbReference type="EMBL" id="JAKLTR010000001">
    <property type="protein sequence ID" value="MCG2612945.1"/>
    <property type="molecule type" value="Genomic_DNA"/>
</dbReference>
<dbReference type="InterPro" id="IPR011727">
    <property type="entry name" value="CHP02117"/>
</dbReference>
<proteinExistence type="predicted"/>
<dbReference type="NCBIfam" id="TIGR02117">
    <property type="entry name" value="chp_urease_rgn"/>
    <property type="match status" value="1"/>
</dbReference>
<keyword evidence="3" id="KW-1185">Reference proteome</keyword>
<evidence type="ECO:0000313" key="3">
    <source>
        <dbReference type="Proteomes" id="UP001165367"/>
    </source>
</evidence>
<reference evidence="2" key="1">
    <citation type="submission" date="2022-01" db="EMBL/GenBank/DDBJ databases">
        <authorList>
            <person name="Jo J.-H."/>
            <person name="Im W.-T."/>
        </authorList>
    </citation>
    <scope>NUCLEOTIDE SEQUENCE</scope>
    <source>
        <strain evidence="2">NA20</strain>
    </source>
</reference>
<gene>
    <name evidence="2" type="ORF">LZZ85_01595</name>
</gene>
<keyword evidence="1" id="KW-1133">Transmembrane helix</keyword>
<organism evidence="2 3">
    <name type="scientific">Terrimonas ginsenosidimutans</name>
    <dbReference type="NCBI Taxonomy" id="2908004"/>
    <lineage>
        <taxon>Bacteria</taxon>
        <taxon>Pseudomonadati</taxon>
        <taxon>Bacteroidota</taxon>
        <taxon>Chitinophagia</taxon>
        <taxon>Chitinophagales</taxon>
        <taxon>Chitinophagaceae</taxon>
        <taxon>Terrimonas</taxon>
    </lineage>
</organism>
<evidence type="ECO:0000256" key="1">
    <source>
        <dbReference type="SAM" id="Phobius"/>
    </source>
</evidence>
<keyword evidence="1" id="KW-0812">Transmembrane</keyword>
<comment type="caution">
    <text evidence="2">The sequence shown here is derived from an EMBL/GenBank/DDBJ whole genome shotgun (WGS) entry which is preliminary data.</text>
</comment>
<evidence type="ECO:0000313" key="2">
    <source>
        <dbReference type="EMBL" id="MCG2612945.1"/>
    </source>
</evidence>
<sequence length="225" mass="25735">MKRLFRFLFRTLITIVGIVLLYLLCAWLFSRITVKAEPGQSPDIMVYLKTNGVHADIVLPVKNEFKDWSADIPYAHTRSGDTAVSYLAFGWGDKAFYLETPTWADLKFKTAFRAAFALSSTAMHTTYYPALKEDESCIKLAMGADQYKRLIKFIENGFEKDSSGKPIVIPTEARYGQYDAFYEATGTYSLFQTCNTWTNKALKASGQKACWWTPFDKGIFYQYKK</sequence>